<reference evidence="1" key="1">
    <citation type="journal article" date="2016" name="Gigascience">
        <title>De novo construction of an expanded transcriptome assembly for the western tarnished plant bug, Lygus hesperus.</title>
        <authorList>
            <person name="Tassone E.E."/>
            <person name="Geib S.M."/>
            <person name="Hall B."/>
            <person name="Fabrick J.A."/>
            <person name="Brent C.S."/>
            <person name="Hull J.J."/>
        </authorList>
    </citation>
    <scope>NUCLEOTIDE SEQUENCE</scope>
</reference>
<accession>A0A146L5E3</accession>
<name>A0A146L5E3_LYGHE</name>
<proteinExistence type="predicted"/>
<sequence>MGPLLMIRGLVCMPKLPSIPYSSISSPPFDPVPPLALSTLLFVMYTRHLDLPILNHLFSMRIYMPVELNLSILDPCMVGHFLVLCQHSTGKMRQWIGCWKSAGTPSIIYAC</sequence>
<evidence type="ECO:0000313" key="1">
    <source>
        <dbReference type="EMBL" id="JAQ03711.1"/>
    </source>
</evidence>
<organism evidence="1">
    <name type="scientific">Lygus hesperus</name>
    <name type="common">Western plant bug</name>
    <dbReference type="NCBI Taxonomy" id="30085"/>
    <lineage>
        <taxon>Eukaryota</taxon>
        <taxon>Metazoa</taxon>
        <taxon>Ecdysozoa</taxon>
        <taxon>Arthropoda</taxon>
        <taxon>Hexapoda</taxon>
        <taxon>Insecta</taxon>
        <taxon>Pterygota</taxon>
        <taxon>Neoptera</taxon>
        <taxon>Paraneoptera</taxon>
        <taxon>Hemiptera</taxon>
        <taxon>Heteroptera</taxon>
        <taxon>Panheteroptera</taxon>
        <taxon>Cimicomorpha</taxon>
        <taxon>Miridae</taxon>
        <taxon>Mirini</taxon>
        <taxon>Lygus</taxon>
    </lineage>
</organism>
<feature type="non-terminal residue" evidence="1">
    <location>
        <position position="111"/>
    </location>
</feature>
<dbReference type="AlphaFoldDB" id="A0A146L5E3"/>
<gene>
    <name evidence="1" type="ORF">g.60695</name>
</gene>
<dbReference type="EMBL" id="GDHC01014918">
    <property type="protein sequence ID" value="JAQ03711.1"/>
    <property type="molecule type" value="Transcribed_RNA"/>
</dbReference>
<protein>
    <submittedName>
        <fullName evidence="1">Uncharacterized protein</fullName>
    </submittedName>
</protein>